<reference evidence="3 4" key="1">
    <citation type="submission" date="2019-01" db="EMBL/GenBank/DDBJ databases">
        <title>Sequencing the genomes of 1000 actinobacteria strains.</title>
        <authorList>
            <person name="Klenk H.-P."/>
        </authorList>
    </citation>
    <scope>NUCLEOTIDE SEQUENCE [LARGE SCALE GENOMIC DNA]</scope>
    <source>
        <strain evidence="3 4">DSM 43925</strain>
    </source>
</reference>
<evidence type="ECO:0000256" key="1">
    <source>
        <dbReference type="SAM" id="MobiDB-lite"/>
    </source>
</evidence>
<evidence type="ECO:0000313" key="4">
    <source>
        <dbReference type="Proteomes" id="UP000284824"/>
    </source>
</evidence>
<gene>
    <name evidence="3" type="ORF">EDD27_9649</name>
</gene>
<feature type="transmembrane region" description="Helical" evidence="2">
    <location>
        <begin position="39"/>
        <end position="68"/>
    </location>
</feature>
<evidence type="ECO:0000313" key="3">
    <source>
        <dbReference type="EMBL" id="RVX46747.1"/>
    </source>
</evidence>
<keyword evidence="2" id="KW-0472">Membrane</keyword>
<dbReference type="Proteomes" id="UP000284824">
    <property type="component" value="Unassembled WGS sequence"/>
</dbReference>
<organism evidence="3 4">
    <name type="scientific">Nonomuraea polychroma</name>
    <dbReference type="NCBI Taxonomy" id="46176"/>
    <lineage>
        <taxon>Bacteria</taxon>
        <taxon>Bacillati</taxon>
        <taxon>Actinomycetota</taxon>
        <taxon>Actinomycetes</taxon>
        <taxon>Streptosporangiales</taxon>
        <taxon>Streptosporangiaceae</taxon>
        <taxon>Nonomuraea</taxon>
    </lineage>
</organism>
<dbReference type="EMBL" id="SAUN01000001">
    <property type="protein sequence ID" value="RVX46747.1"/>
    <property type="molecule type" value="Genomic_DNA"/>
</dbReference>
<comment type="caution">
    <text evidence="3">The sequence shown here is derived from an EMBL/GenBank/DDBJ whole genome shotgun (WGS) entry which is preliminary data.</text>
</comment>
<keyword evidence="4" id="KW-1185">Reference proteome</keyword>
<proteinExistence type="predicted"/>
<name>A0A438MLW8_9ACTN</name>
<accession>A0A438MLW8</accession>
<keyword evidence="2" id="KW-0812">Transmembrane</keyword>
<dbReference type="AlphaFoldDB" id="A0A438MLW8"/>
<feature type="region of interest" description="Disordered" evidence="1">
    <location>
        <begin position="1"/>
        <end position="29"/>
    </location>
</feature>
<feature type="compositionally biased region" description="Polar residues" evidence="1">
    <location>
        <begin position="1"/>
        <end position="13"/>
    </location>
</feature>
<evidence type="ECO:0000256" key="2">
    <source>
        <dbReference type="SAM" id="Phobius"/>
    </source>
</evidence>
<keyword evidence="2" id="KW-1133">Transmembrane helix</keyword>
<sequence length="87" mass="9482">MPHSSPAFTSRPFTGSVEGMRTGKDRSKERTMVVKPEQLAFYAVLIALGVLEIVEWPIVAIVGVGHFLAGQHRFVILQEAGEAAEFA</sequence>
<protein>
    <submittedName>
        <fullName evidence="3">Uncharacterized protein</fullName>
    </submittedName>
</protein>